<name>A0A1E1KCM5_9HELO</name>
<evidence type="ECO:0000313" key="2">
    <source>
        <dbReference type="EMBL" id="CZS95720.1"/>
    </source>
</evidence>
<feature type="signal peptide" evidence="1">
    <location>
        <begin position="1"/>
        <end position="17"/>
    </location>
</feature>
<feature type="chain" id="PRO_5009445815" evidence="1">
    <location>
        <begin position="18"/>
        <end position="69"/>
    </location>
</feature>
<organism evidence="2 3">
    <name type="scientific">Rhynchosporium agropyri</name>
    <dbReference type="NCBI Taxonomy" id="914238"/>
    <lineage>
        <taxon>Eukaryota</taxon>
        <taxon>Fungi</taxon>
        <taxon>Dikarya</taxon>
        <taxon>Ascomycota</taxon>
        <taxon>Pezizomycotina</taxon>
        <taxon>Leotiomycetes</taxon>
        <taxon>Helotiales</taxon>
        <taxon>Ploettnerulaceae</taxon>
        <taxon>Rhynchosporium</taxon>
    </lineage>
</organism>
<protein>
    <submittedName>
        <fullName evidence="2">Uncharacterized protein</fullName>
    </submittedName>
</protein>
<accession>A0A1E1KCM5</accession>
<gene>
    <name evidence="2" type="ORF">RAG0_05294</name>
</gene>
<keyword evidence="1" id="KW-0732">Signal</keyword>
<evidence type="ECO:0000256" key="1">
    <source>
        <dbReference type="SAM" id="SignalP"/>
    </source>
</evidence>
<reference evidence="3" key="1">
    <citation type="submission" date="2016-03" db="EMBL/GenBank/DDBJ databases">
        <authorList>
            <person name="Guldener U."/>
        </authorList>
    </citation>
    <scope>NUCLEOTIDE SEQUENCE [LARGE SCALE GENOMIC DNA]</scope>
    <source>
        <strain evidence="3">04CH-RAC-A.6.1</strain>
    </source>
</reference>
<keyword evidence="3" id="KW-1185">Reference proteome</keyword>
<evidence type="ECO:0000313" key="3">
    <source>
        <dbReference type="Proteomes" id="UP000178912"/>
    </source>
</evidence>
<dbReference type="Proteomes" id="UP000178912">
    <property type="component" value="Unassembled WGS sequence"/>
</dbReference>
<dbReference type="AlphaFoldDB" id="A0A1E1KCM5"/>
<proteinExistence type="predicted"/>
<dbReference type="EMBL" id="FJUX01000023">
    <property type="protein sequence ID" value="CZS95720.1"/>
    <property type="molecule type" value="Genomic_DNA"/>
</dbReference>
<sequence length="69" mass="7896">MHSPLLLLLCSAGFCSAGRLYNGRPAMVCSEDTDCRYIISLMTRSLEIRDASRISRDLYLYKLEYKLDS</sequence>